<dbReference type="InterPro" id="IPR000620">
    <property type="entry name" value="EamA_dom"/>
</dbReference>
<feature type="domain" description="EamA" evidence="10">
    <location>
        <begin position="7"/>
        <end position="139"/>
    </location>
</feature>
<comment type="similarity">
    <text evidence="2">Belongs to the EamA transporter family.</text>
</comment>
<evidence type="ECO:0000256" key="2">
    <source>
        <dbReference type="ARBA" id="ARBA00007362"/>
    </source>
</evidence>
<dbReference type="KEGG" id="luo:HHL09_02285"/>
<feature type="transmembrane region" description="Helical" evidence="9">
    <location>
        <begin position="7"/>
        <end position="25"/>
    </location>
</feature>
<keyword evidence="5 9" id="KW-0812">Transmembrane</keyword>
<evidence type="ECO:0000313" key="11">
    <source>
        <dbReference type="EMBL" id="QJE94656.1"/>
    </source>
</evidence>
<organism evidence="11 12">
    <name type="scientific">Luteolibacter luteus</name>
    <dbReference type="NCBI Taxonomy" id="2728835"/>
    <lineage>
        <taxon>Bacteria</taxon>
        <taxon>Pseudomonadati</taxon>
        <taxon>Verrucomicrobiota</taxon>
        <taxon>Verrucomicrobiia</taxon>
        <taxon>Verrucomicrobiales</taxon>
        <taxon>Verrucomicrobiaceae</taxon>
        <taxon>Luteolibacter</taxon>
    </lineage>
</organism>
<evidence type="ECO:0000256" key="8">
    <source>
        <dbReference type="SAM" id="MobiDB-lite"/>
    </source>
</evidence>
<evidence type="ECO:0000256" key="3">
    <source>
        <dbReference type="ARBA" id="ARBA00022448"/>
    </source>
</evidence>
<accession>A0A858RCA2</accession>
<feature type="transmembrane region" description="Helical" evidence="9">
    <location>
        <begin position="71"/>
        <end position="90"/>
    </location>
</feature>
<dbReference type="Pfam" id="PF00892">
    <property type="entry name" value="EamA"/>
    <property type="match status" value="1"/>
</dbReference>
<evidence type="ECO:0000256" key="1">
    <source>
        <dbReference type="ARBA" id="ARBA00004651"/>
    </source>
</evidence>
<feature type="region of interest" description="Disordered" evidence="8">
    <location>
        <begin position="289"/>
        <end position="308"/>
    </location>
</feature>
<dbReference type="AlphaFoldDB" id="A0A858RCA2"/>
<comment type="subcellular location">
    <subcellularLocation>
        <location evidence="1">Cell membrane</location>
        <topology evidence="1">Multi-pass membrane protein</topology>
    </subcellularLocation>
</comment>
<reference evidence="11 12" key="1">
    <citation type="submission" date="2020-04" db="EMBL/GenBank/DDBJ databases">
        <title>Luteolibacter sp. G-1-1-1 isolated from soil.</title>
        <authorList>
            <person name="Dahal R.H."/>
        </authorList>
    </citation>
    <scope>NUCLEOTIDE SEQUENCE [LARGE SCALE GENOMIC DNA]</scope>
    <source>
        <strain evidence="11 12">G-1-1-1</strain>
    </source>
</reference>
<evidence type="ECO:0000256" key="6">
    <source>
        <dbReference type="ARBA" id="ARBA00022989"/>
    </source>
</evidence>
<feature type="transmembrane region" description="Helical" evidence="9">
    <location>
        <begin position="126"/>
        <end position="144"/>
    </location>
</feature>
<evidence type="ECO:0000256" key="9">
    <source>
        <dbReference type="SAM" id="Phobius"/>
    </source>
</evidence>
<feature type="transmembrane region" description="Helical" evidence="9">
    <location>
        <begin position="102"/>
        <end position="119"/>
    </location>
</feature>
<feature type="transmembrane region" description="Helical" evidence="9">
    <location>
        <begin position="172"/>
        <end position="194"/>
    </location>
</feature>
<name>A0A858RCA2_9BACT</name>
<feature type="transmembrane region" description="Helical" evidence="9">
    <location>
        <begin position="239"/>
        <end position="258"/>
    </location>
</feature>
<keyword evidence="7 9" id="KW-0472">Membrane</keyword>
<dbReference type="SUPFAM" id="SSF103481">
    <property type="entry name" value="Multidrug resistance efflux transporter EmrE"/>
    <property type="match status" value="2"/>
</dbReference>
<dbReference type="Proteomes" id="UP000501812">
    <property type="component" value="Chromosome"/>
</dbReference>
<evidence type="ECO:0000256" key="4">
    <source>
        <dbReference type="ARBA" id="ARBA00022475"/>
    </source>
</evidence>
<gene>
    <name evidence="11" type="primary">rarD</name>
    <name evidence="11" type="ORF">HHL09_02285</name>
</gene>
<sequence>MNESRNGVLSAVAAFFLWGVLPIFWKHLHFLPPASIIAHRTLWSLLLLLPVLAFQRQLWTMLRGISTLRGAGWHLLSGVLLGSNWLLYVWATLNNHILEGALGYYLNPFLNMLFGALFFGERQNRLQMLAVAVAASGVACQFPAVKGVPWIALVLAVTFALYAVVRKKAPLGALAGLGAETALLAPIALGWLIWRGTQGVELFGPSGWTAALVICTGIATATPLLCFGHATRTISLTSLGILQFIGPTLQFLIGWGMYGEPLNTLRLISFGLIWTAVAIYAVDALKRGTKKGPPQTDSPLENQKVAAD</sequence>
<feature type="transmembrane region" description="Helical" evidence="9">
    <location>
        <begin position="37"/>
        <end position="59"/>
    </location>
</feature>
<dbReference type="PANTHER" id="PTHR22911">
    <property type="entry name" value="ACYL-MALONYL CONDENSING ENZYME-RELATED"/>
    <property type="match status" value="1"/>
</dbReference>
<keyword evidence="6 9" id="KW-1133">Transmembrane helix</keyword>
<dbReference type="InterPro" id="IPR037185">
    <property type="entry name" value="EmrE-like"/>
</dbReference>
<keyword evidence="12" id="KW-1185">Reference proteome</keyword>
<proteinExistence type="inferred from homology"/>
<keyword evidence="3" id="KW-0813">Transport</keyword>
<feature type="transmembrane region" description="Helical" evidence="9">
    <location>
        <begin position="206"/>
        <end position="227"/>
    </location>
</feature>
<evidence type="ECO:0000256" key="5">
    <source>
        <dbReference type="ARBA" id="ARBA00022692"/>
    </source>
</evidence>
<dbReference type="InterPro" id="IPR004626">
    <property type="entry name" value="RarD"/>
</dbReference>
<protein>
    <submittedName>
        <fullName evidence="11">EamA family transporter RarD</fullName>
    </submittedName>
</protein>
<dbReference type="GO" id="GO:0005886">
    <property type="term" value="C:plasma membrane"/>
    <property type="evidence" value="ECO:0007669"/>
    <property type="project" value="UniProtKB-SubCell"/>
</dbReference>
<dbReference type="EMBL" id="CP051774">
    <property type="protein sequence ID" value="QJE94656.1"/>
    <property type="molecule type" value="Genomic_DNA"/>
</dbReference>
<dbReference type="NCBIfam" id="TIGR00688">
    <property type="entry name" value="rarD"/>
    <property type="match status" value="1"/>
</dbReference>
<keyword evidence="4" id="KW-1003">Cell membrane</keyword>
<evidence type="ECO:0000259" key="10">
    <source>
        <dbReference type="Pfam" id="PF00892"/>
    </source>
</evidence>
<evidence type="ECO:0000256" key="7">
    <source>
        <dbReference type="ARBA" id="ARBA00023136"/>
    </source>
</evidence>
<feature type="transmembrane region" description="Helical" evidence="9">
    <location>
        <begin position="150"/>
        <end position="165"/>
    </location>
</feature>
<feature type="transmembrane region" description="Helical" evidence="9">
    <location>
        <begin position="264"/>
        <end position="282"/>
    </location>
</feature>
<dbReference type="PANTHER" id="PTHR22911:SF137">
    <property type="entry name" value="SOLUTE CARRIER FAMILY 35 MEMBER G2-RELATED"/>
    <property type="match status" value="1"/>
</dbReference>
<evidence type="ECO:0000313" key="12">
    <source>
        <dbReference type="Proteomes" id="UP000501812"/>
    </source>
</evidence>